<evidence type="ECO:0000313" key="2">
    <source>
        <dbReference type="Proteomes" id="UP001433508"/>
    </source>
</evidence>
<organism evidence="1 2">
    <name type="scientific">Lipomyces kononenkoae</name>
    <name type="common">Yeast</name>
    <dbReference type="NCBI Taxonomy" id="34357"/>
    <lineage>
        <taxon>Eukaryota</taxon>
        <taxon>Fungi</taxon>
        <taxon>Dikarya</taxon>
        <taxon>Ascomycota</taxon>
        <taxon>Saccharomycotina</taxon>
        <taxon>Lipomycetes</taxon>
        <taxon>Lipomycetales</taxon>
        <taxon>Lipomycetaceae</taxon>
        <taxon>Lipomyces</taxon>
    </lineage>
</organism>
<comment type="caution">
    <text evidence="1">The sequence shown here is derived from an EMBL/GenBank/DDBJ whole genome shotgun (WGS) entry which is preliminary data.</text>
</comment>
<dbReference type="EMBL" id="MU971343">
    <property type="protein sequence ID" value="KAK9239810.1"/>
    <property type="molecule type" value="Genomic_DNA"/>
</dbReference>
<dbReference type="Proteomes" id="UP001433508">
    <property type="component" value="Unassembled WGS sequence"/>
</dbReference>
<protein>
    <submittedName>
        <fullName evidence="1">Chromosome segregation protein Csm1/Pcs1-domain-containing protein</fullName>
    </submittedName>
</protein>
<proteinExistence type="predicted"/>
<keyword evidence="2" id="KW-1185">Reference proteome</keyword>
<gene>
    <name evidence="1" type="ORF">V1525DRAFT_371636</name>
</gene>
<reference evidence="2" key="1">
    <citation type="journal article" date="2024" name="Front. Bioeng. Biotechnol.">
        <title>Genome-scale model development and genomic sequencing of the oleaginous clade Lipomyces.</title>
        <authorList>
            <person name="Czajka J.J."/>
            <person name="Han Y."/>
            <person name="Kim J."/>
            <person name="Mondo S.J."/>
            <person name="Hofstad B.A."/>
            <person name="Robles A."/>
            <person name="Haridas S."/>
            <person name="Riley R."/>
            <person name="LaButti K."/>
            <person name="Pangilinan J."/>
            <person name="Andreopoulos W."/>
            <person name="Lipzen A."/>
            <person name="Yan J."/>
            <person name="Wang M."/>
            <person name="Ng V."/>
            <person name="Grigoriev I.V."/>
            <person name="Spatafora J.W."/>
            <person name="Magnuson J.K."/>
            <person name="Baker S.E."/>
            <person name="Pomraning K.R."/>
        </authorList>
    </citation>
    <scope>NUCLEOTIDE SEQUENCE [LARGE SCALE GENOMIC DNA]</scope>
    <source>
        <strain evidence="2">CBS 7786</strain>
    </source>
</reference>
<sequence>MPRAKKATTTAQDVANKKNGVKKSTAAKTKNSVGTLSALVNSTDDEGATSNGSDQDVADVAPPANKNIRKKAVARGGKTAGNGKKRGRASTSEDVEKPCVPEPAAEMNGPKNKKARSRPLTQVTNMAGVASSTPESAIRSSVSKPRQTKPAPKSLPQKLEDIPETQNAYDNEPPSPATDMQQQKTELAIESSEAYRTLQKHYDALQTRFSRLSELRETTAEAALSSYRDSAERRYAAADELITTLRTELSERSNQIKMMSSRVEEATNADRELDELEKTVQKLRQENAVLQSKLVARVAPVAGTGSSATIAQLKEDLFSDLSGLIIRDVRVEQDKTVYDCLQTGRNGAFHYKISIPRNSNDGALPHGSATANGSGGGYEDTEITFVPMLDEKRDAFLMSLLPDYFTEPLTFMRSAAAQCYWKIAQALQKKL</sequence>
<accession>A0ACC3T8B3</accession>
<evidence type="ECO:0000313" key="1">
    <source>
        <dbReference type="EMBL" id="KAK9239810.1"/>
    </source>
</evidence>
<name>A0ACC3T8B3_LIPKO</name>